<dbReference type="EMBL" id="KK088442">
    <property type="protein sequence ID" value="EYE91663.1"/>
    <property type="molecule type" value="Genomic_DNA"/>
</dbReference>
<dbReference type="HOGENOM" id="CLU_1610400_0_0_1"/>
<accession>A0A017S3R9</accession>
<protein>
    <submittedName>
        <fullName evidence="1">Uncharacterized protein</fullName>
    </submittedName>
</protein>
<dbReference type="InterPro" id="IPR022085">
    <property type="entry name" value="OpdG"/>
</dbReference>
<dbReference type="Pfam" id="PF12311">
    <property type="entry name" value="DUF3632"/>
    <property type="match status" value="1"/>
</dbReference>
<dbReference type="AlphaFoldDB" id="A0A017S3R9"/>
<dbReference type="RefSeq" id="XP_040635353.1">
    <property type="nucleotide sequence ID" value="XM_040782884.1"/>
</dbReference>
<gene>
    <name evidence="1" type="ORF">EURHEDRAFT_416164</name>
</gene>
<evidence type="ECO:0000313" key="1">
    <source>
        <dbReference type="EMBL" id="EYE91663.1"/>
    </source>
</evidence>
<name>A0A017S3R9_ASPRC</name>
<dbReference type="GeneID" id="63698008"/>
<dbReference type="Proteomes" id="UP000019804">
    <property type="component" value="Unassembled WGS sequence"/>
</dbReference>
<proteinExistence type="predicted"/>
<evidence type="ECO:0000313" key="2">
    <source>
        <dbReference type="Proteomes" id="UP000019804"/>
    </source>
</evidence>
<keyword evidence="2" id="KW-1185">Reference proteome</keyword>
<organism evidence="1 2">
    <name type="scientific">Aspergillus ruber (strain CBS 135680)</name>
    <dbReference type="NCBI Taxonomy" id="1388766"/>
    <lineage>
        <taxon>Eukaryota</taxon>
        <taxon>Fungi</taxon>
        <taxon>Dikarya</taxon>
        <taxon>Ascomycota</taxon>
        <taxon>Pezizomycotina</taxon>
        <taxon>Eurotiomycetes</taxon>
        <taxon>Eurotiomycetidae</taxon>
        <taxon>Eurotiales</taxon>
        <taxon>Aspergillaceae</taxon>
        <taxon>Aspergillus</taxon>
        <taxon>Aspergillus subgen. Aspergillus</taxon>
    </lineage>
</organism>
<reference evidence="2" key="1">
    <citation type="journal article" date="2014" name="Nat. Commun.">
        <title>Genomic adaptations of the halophilic Dead Sea filamentous fungus Eurotium rubrum.</title>
        <authorList>
            <person name="Kis-Papo T."/>
            <person name="Weig A.R."/>
            <person name="Riley R."/>
            <person name="Persoh D."/>
            <person name="Salamov A."/>
            <person name="Sun H."/>
            <person name="Lipzen A."/>
            <person name="Wasser S.P."/>
            <person name="Rambold G."/>
            <person name="Grigoriev I.V."/>
            <person name="Nevo E."/>
        </authorList>
    </citation>
    <scope>NUCLEOTIDE SEQUENCE [LARGE SCALE GENOMIC DNA]</scope>
    <source>
        <strain evidence="2">CBS 135680</strain>
    </source>
</reference>
<sequence length="165" mass="19192">MTSHITVKACSKSDDFGTSKQHAHDNYLKAQDVEAQPVAAELGLFDMKRAFDYLIYALEWHLDPKDDKDGRREAQAPELFTPGFHIPAVTCWVKHTGRKLYEGLCNGKMKNRHPRDILSTLKHFDHPAEWWPFWKERSIEVSKDWPDEFVRNAAEQAMKHMQDIA</sequence>
<dbReference type="OrthoDB" id="5392447at2759"/>